<reference evidence="3 4" key="1">
    <citation type="submission" date="2024-09" db="EMBL/GenBank/DDBJ databases">
        <authorList>
            <person name="Sun Q."/>
            <person name="Mori K."/>
        </authorList>
    </citation>
    <scope>NUCLEOTIDE SEQUENCE [LARGE SCALE GENOMIC DNA]</scope>
    <source>
        <strain evidence="3 4">CICC 11035S</strain>
    </source>
</reference>
<proteinExistence type="predicted"/>
<evidence type="ECO:0000313" key="4">
    <source>
        <dbReference type="Proteomes" id="UP001589858"/>
    </source>
</evidence>
<keyword evidence="4" id="KW-1185">Reference proteome</keyword>
<keyword evidence="2" id="KW-0472">Membrane</keyword>
<protein>
    <submittedName>
        <fullName evidence="3">Uncharacterized protein</fullName>
    </submittedName>
</protein>
<accession>A0ABV6SCX8</accession>
<gene>
    <name evidence="3" type="ORF">ACFFF8_15150</name>
</gene>
<evidence type="ECO:0000256" key="2">
    <source>
        <dbReference type="SAM" id="Phobius"/>
    </source>
</evidence>
<feature type="compositionally biased region" description="Basic and acidic residues" evidence="1">
    <location>
        <begin position="174"/>
        <end position="183"/>
    </location>
</feature>
<name>A0ABV6SCX8_9SPHN</name>
<evidence type="ECO:0000313" key="3">
    <source>
        <dbReference type="EMBL" id="MFC0685928.1"/>
    </source>
</evidence>
<feature type="region of interest" description="Disordered" evidence="1">
    <location>
        <begin position="1"/>
        <end position="31"/>
    </location>
</feature>
<evidence type="ECO:0000256" key="1">
    <source>
        <dbReference type="SAM" id="MobiDB-lite"/>
    </source>
</evidence>
<comment type="caution">
    <text evidence="3">The sequence shown here is derived from an EMBL/GenBank/DDBJ whole genome shotgun (WGS) entry which is preliminary data.</text>
</comment>
<dbReference type="EMBL" id="JBHLTM010000061">
    <property type="protein sequence ID" value="MFC0685928.1"/>
    <property type="molecule type" value="Genomic_DNA"/>
</dbReference>
<feature type="transmembrane region" description="Helical" evidence="2">
    <location>
        <begin position="62"/>
        <end position="80"/>
    </location>
</feature>
<dbReference type="Proteomes" id="UP001589858">
    <property type="component" value="Unassembled WGS sequence"/>
</dbReference>
<keyword evidence="2" id="KW-1133">Transmembrane helix</keyword>
<feature type="compositionally biased region" description="Low complexity" evidence="1">
    <location>
        <begin position="7"/>
        <end position="17"/>
    </location>
</feature>
<organism evidence="3 4">
    <name type="scientific">Novosphingobium clariflavum</name>
    <dbReference type="NCBI Taxonomy" id="2029884"/>
    <lineage>
        <taxon>Bacteria</taxon>
        <taxon>Pseudomonadati</taxon>
        <taxon>Pseudomonadota</taxon>
        <taxon>Alphaproteobacteria</taxon>
        <taxon>Sphingomonadales</taxon>
        <taxon>Sphingomonadaceae</taxon>
        <taxon>Novosphingobium</taxon>
    </lineage>
</organism>
<dbReference type="RefSeq" id="WP_267218680.1">
    <property type="nucleotide sequence ID" value="NZ_JAPCWC010000002.1"/>
</dbReference>
<sequence>MAKDRTVTTVKRSSTVSEAEPKTPAQSATEANLGAVVPIRAKPAQDERPSRKIIAFAKEHPVLVVAGGLAAGVLVSALLPRRLTRGVAGKALNRSVALAEAAGGAAALLGRNASDKAHDLGIGAKREAGHLADRAEKVSGAAAERLERFGLAALAAAGAFGKAAAEKAGTTAEKAGKFGHEAAETASESSQRFARRIQDFAQRISR</sequence>
<feature type="region of interest" description="Disordered" evidence="1">
    <location>
        <begin position="170"/>
        <end position="193"/>
    </location>
</feature>
<keyword evidence="2" id="KW-0812">Transmembrane</keyword>